<reference evidence="2" key="1">
    <citation type="submission" date="2022-04" db="EMBL/GenBank/DDBJ databases">
        <title>A functionally conserved STORR gene fusion in Papaver species that diverged 16.8 million years ago.</title>
        <authorList>
            <person name="Catania T."/>
        </authorList>
    </citation>
    <scope>NUCLEOTIDE SEQUENCE</scope>
    <source>
        <strain evidence="2">S-188037</strain>
    </source>
</reference>
<name>A0AAD4TJF8_9MAGN</name>
<dbReference type="EMBL" id="JAJJMB010001069">
    <property type="protein sequence ID" value="KAI3959331.1"/>
    <property type="molecule type" value="Genomic_DNA"/>
</dbReference>
<evidence type="ECO:0000313" key="3">
    <source>
        <dbReference type="Proteomes" id="UP001202328"/>
    </source>
</evidence>
<keyword evidence="3" id="KW-1185">Reference proteome</keyword>
<feature type="compositionally biased region" description="Basic and acidic residues" evidence="1">
    <location>
        <begin position="1"/>
        <end position="19"/>
    </location>
</feature>
<sequence length="110" mass="12293">MSTTDHDLDYSSPPPDHHGHAVSQPTANSVTAPALDLFHFENTGQVPAQLSKHVTSIKKTQAKWYKKLLKAWKDAKPPPKTPEQASRLVLQTLHQHQPADVEVHIIHNTQ</sequence>
<accession>A0AAD4TJF8</accession>
<protein>
    <submittedName>
        <fullName evidence="2">Uncharacterized protein</fullName>
    </submittedName>
</protein>
<organism evidence="2 3">
    <name type="scientific">Papaver atlanticum</name>
    <dbReference type="NCBI Taxonomy" id="357466"/>
    <lineage>
        <taxon>Eukaryota</taxon>
        <taxon>Viridiplantae</taxon>
        <taxon>Streptophyta</taxon>
        <taxon>Embryophyta</taxon>
        <taxon>Tracheophyta</taxon>
        <taxon>Spermatophyta</taxon>
        <taxon>Magnoliopsida</taxon>
        <taxon>Ranunculales</taxon>
        <taxon>Papaveraceae</taxon>
        <taxon>Papaveroideae</taxon>
        <taxon>Papaver</taxon>
    </lineage>
</organism>
<gene>
    <name evidence="2" type="ORF">MKW98_018921</name>
</gene>
<evidence type="ECO:0000256" key="1">
    <source>
        <dbReference type="SAM" id="MobiDB-lite"/>
    </source>
</evidence>
<feature type="region of interest" description="Disordered" evidence="1">
    <location>
        <begin position="1"/>
        <end position="28"/>
    </location>
</feature>
<dbReference type="AlphaFoldDB" id="A0AAD4TJF8"/>
<comment type="caution">
    <text evidence="2">The sequence shown here is derived from an EMBL/GenBank/DDBJ whole genome shotgun (WGS) entry which is preliminary data.</text>
</comment>
<evidence type="ECO:0000313" key="2">
    <source>
        <dbReference type="EMBL" id="KAI3959331.1"/>
    </source>
</evidence>
<proteinExistence type="predicted"/>
<dbReference type="Proteomes" id="UP001202328">
    <property type="component" value="Unassembled WGS sequence"/>
</dbReference>